<dbReference type="GO" id="GO:1904423">
    <property type="term" value="C:dehydrodolichyl diphosphate synthase complex"/>
    <property type="evidence" value="ECO:0007669"/>
    <property type="project" value="InterPro"/>
</dbReference>
<evidence type="ECO:0000256" key="4">
    <source>
        <dbReference type="ARBA" id="ARBA00012596"/>
    </source>
</evidence>
<feature type="compositionally biased region" description="Polar residues" evidence="8">
    <location>
        <begin position="182"/>
        <end position="193"/>
    </location>
</feature>
<evidence type="ECO:0000256" key="7">
    <source>
        <dbReference type="ARBA" id="ARBA00047353"/>
    </source>
</evidence>
<dbReference type="InterPro" id="IPR038887">
    <property type="entry name" value="Nus1/NgBR"/>
</dbReference>
<keyword evidence="6" id="KW-0460">Magnesium</keyword>
<comment type="pathway">
    <text evidence="2">Protein modification; protein glycosylation.</text>
</comment>
<keyword evidence="11" id="KW-1185">Reference proteome</keyword>
<evidence type="ECO:0000256" key="3">
    <source>
        <dbReference type="ARBA" id="ARBA00005432"/>
    </source>
</evidence>
<evidence type="ECO:0000256" key="1">
    <source>
        <dbReference type="ARBA" id="ARBA00001946"/>
    </source>
</evidence>
<feature type="compositionally biased region" description="Low complexity" evidence="8">
    <location>
        <begin position="172"/>
        <end position="181"/>
    </location>
</feature>
<dbReference type="GO" id="GO:0045547">
    <property type="term" value="F:ditrans,polycis-polyprenyl diphosphate synthase [(2E,6E)-farnesyl diphosphate specific] activity"/>
    <property type="evidence" value="ECO:0007669"/>
    <property type="project" value="UniProtKB-EC"/>
</dbReference>
<name>A0A8K0JJR3_9TREE</name>
<reference evidence="10" key="1">
    <citation type="submission" date="2020-04" db="EMBL/GenBank/DDBJ databases">
        <title>Analysis of mating type loci in Filobasidium floriforme.</title>
        <authorList>
            <person name="Nowrousian M."/>
        </authorList>
    </citation>
    <scope>NUCLEOTIDE SEQUENCE</scope>
    <source>
        <strain evidence="10">CBS 6242</strain>
    </source>
</reference>
<comment type="cofactor">
    <cofactor evidence="1">
        <name>Mg(2+)</name>
        <dbReference type="ChEBI" id="CHEBI:18420"/>
    </cofactor>
</comment>
<organism evidence="10 11">
    <name type="scientific">Filobasidium floriforme</name>
    <dbReference type="NCBI Taxonomy" id="5210"/>
    <lineage>
        <taxon>Eukaryota</taxon>
        <taxon>Fungi</taxon>
        <taxon>Dikarya</taxon>
        <taxon>Basidiomycota</taxon>
        <taxon>Agaricomycotina</taxon>
        <taxon>Tremellomycetes</taxon>
        <taxon>Filobasidiales</taxon>
        <taxon>Filobasidiaceae</taxon>
        <taxon>Filobasidium</taxon>
    </lineage>
</organism>
<comment type="catalytic activity">
    <reaction evidence="7">
        <text>n isopentenyl diphosphate + (2E,6E)-farnesyl diphosphate = a di-trans,poly-cis-polyprenyl diphosphate + n diphosphate</text>
        <dbReference type="Rhea" id="RHEA:53008"/>
        <dbReference type="Rhea" id="RHEA-COMP:19494"/>
        <dbReference type="ChEBI" id="CHEBI:33019"/>
        <dbReference type="ChEBI" id="CHEBI:128769"/>
        <dbReference type="ChEBI" id="CHEBI:136960"/>
        <dbReference type="ChEBI" id="CHEBI:175763"/>
        <dbReference type="EC" id="2.5.1.87"/>
    </reaction>
</comment>
<evidence type="ECO:0000256" key="8">
    <source>
        <dbReference type="SAM" id="MobiDB-lite"/>
    </source>
</evidence>
<proteinExistence type="inferred from homology"/>
<dbReference type="AlphaFoldDB" id="A0A8K0JJR3"/>
<comment type="similarity">
    <text evidence="3">Belongs to the UPP synthase family.</text>
</comment>
<dbReference type="UniPathway" id="UPA00378"/>
<accession>A0A8K0JJR3</accession>
<evidence type="ECO:0000256" key="5">
    <source>
        <dbReference type="ARBA" id="ARBA00022679"/>
    </source>
</evidence>
<evidence type="ECO:0000313" key="11">
    <source>
        <dbReference type="Proteomes" id="UP000812966"/>
    </source>
</evidence>
<evidence type="ECO:0000256" key="6">
    <source>
        <dbReference type="ARBA" id="ARBA00022842"/>
    </source>
</evidence>
<keyword evidence="5" id="KW-0808">Transferase</keyword>
<gene>
    <name evidence="10" type="ORF">FFLO_04191</name>
</gene>
<feature type="chain" id="PRO_5035437039" description="ditrans,polycis-polyprenyl diphosphate synthase [(2E,6E)-farnesyldiphosphate specific]" evidence="9">
    <location>
        <begin position="29"/>
        <end position="363"/>
    </location>
</feature>
<comment type="caution">
    <text evidence="10">The sequence shown here is derived from an EMBL/GenBank/DDBJ whole genome shotgun (WGS) entry which is preliminary data.</text>
</comment>
<keyword evidence="9" id="KW-0732">Signal</keyword>
<protein>
    <recommendedName>
        <fullName evidence="4">ditrans,polycis-polyprenyl diphosphate synthase [(2E,6E)-farnesyldiphosphate specific]</fullName>
        <ecNumber evidence="4">2.5.1.87</ecNumber>
    </recommendedName>
</protein>
<dbReference type="Proteomes" id="UP000812966">
    <property type="component" value="Unassembled WGS sequence"/>
</dbReference>
<dbReference type="PANTHER" id="PTHR21528:SF0">
    <property type="entry name" value="DEHYDRODOLICHYL DIPHOSPHATE SYNTHASE COMPLEX SUBUNIT NUS1"/>
    <property type="match status" value="1"/>
</dbReference>
<evidence type="ECO:0000256" key="9">
    <source>
        <dbReference type="SAM" id="SignalP"/>
    </source>
</evidence>
<feature type="signal peptide" evidence="9">
    <location>
        <begin position="1"/>
        <end position="28"/>
    </location>
</feature>
<dbReference type="GO" id="GO:0005789">
    <property type="term" value="C:endoplasmic reticulum membrane"/>
    <property type="evidence" value="ECO:0007669"/>
    <property type="project" value="TreeGrafter"/>
</dbReference>
<dbReference type="EC" id="2.5.1.87" evidence="4"/>
<evidence type="ECO:0000256" key="2">
    <source>
        <dbReference type="ARBA" id="ARBA00004922"/>
    </source>
</evidence>
<dbReference type="EMBL" id="JABELV010000085">
    <property type="protein sequence ID" value="KAG7531681.1"/>
    <property type="molecule type" value="Genomic_DNA"/>
</dbReference>
<feature type="region of interest" description="Disordered" evidence="8">
    <location>
        <begin position="147"/>
        <end position="193"/>
    </location>
</feature>
<feature type="compositionally biased region" description="Polar residues" evidence="8">
    <location>
        <begin position="151"/>
        <end position="171"/>
    </location>
</feature>
<evidence type="ECO:0000313" key="10">
    <source>
        <dbReference type="EMBL" id="KAG7531681.1"/>
    </source>
</evidence>
<sequence>MDSLRRLAFTPLLLGIHAAHLIALKVSAVTSGGSRIASSSSRNVQRRPRHVAFSIVTSHGRRAASSREPNGDGCSTVIYRTARNRKGKEKAEDVRWTTEEALVLQTVREAVTWALQNEVDEISLWNEDGLLQAVLPGLLAILVPSPPTPPASGTCSPPRSISPDTVQETPCASSSSSANSSEGQNIQTAGQRETQSYTVWPDMEEMLKEAQVGQKLRLKPLSVHVLSTRTSEDMLAEMTQDLVRQDIPLEAITIEHMDDLIRDSLHFHTDPELLIVHHIPGSERARPTDKTGIRGSDASRGWRYKALSRLSAVYPLELHGYPFWMLRLTEIYDSRPVGRHTLGMDGWDRAMDRWRGVEQRLGR</sequence>
<dbReference type="PANTHER" id="PTHR21528">
    <property type="entry name" value="DEHYDRODOLICHYL DIPHOSPHATE SYNTHASE COMPLEX SUBUNIT NUS1"/>
    <property type="match status" value="1"/>
</dbReference>